<organism evidence="5 6">
    <name type="scientific">Steinernema hermaphroditum</name>
    <dbReference type="NCBI Taxonomy" id="289476"/>
    <lineage>
        <taxon>Eukaryota</taxon>
        <taxon>Metazoa</taxon>
        <taxon>Ecdysozoa</taxon>
        <taxon>Nematoda</taxon>
        <taxon>Chromadorea</taxon>
        <taxon>Rhabditida</taxon>
        <taxon>Tylenchina</taxon>
        <taxon>Panagrolaimomorpha</taxon>
        <taxon>Strongyloidoidea</taxon>
        <taxon>Steinernematidae</taxon>
        <taxon>Steinernema</taxon>
    </lineage>
</organism>
<dbReference type="FunFam" id="1.25.10.10:FF:000638">
    <property type="entry name" value="Zyg eleven-related protein 1"/>
    <property type="match status" value="1"/>
</dbReference>
<feature type="domain" description="Protein zer-1 homolog-like C-terminal" evidence="3">
    <location>
        <begin position="499"/>
        <end position="853"/>
    </location>
</feature>
<name>A0AA39IDT3_9BILA</name>
<dbReference type="InterPro" id="IPR032675">
    <property type="entry name" value="LRR_dom_sf"/>
</dbReference>
<evidence type="ECO:0000259" key="3">
    <source>
        <dbReference type="Pfam" id="PF22964"/>
    </source>
</evidence>
<dbReference type="InterPro" id="IPR016024">
    <property type="entry name" value="ARM-type_fold"/>
</dbReference>
<sequence>MTFAEADLPLQAPSLLQLTAQKVSQHSDLLGCEVPEQKMRELKINGDEPCSSSSLPKRKRSFDKVEAGPGSDDERGPVSSYAHRDRIRFPAPVCAALFRAFRKRHLTKPGGEIKIPAEVLMHFADPVRFPLEELDMSNLRVCDRDLALLIDAHKERLTKLDLSDVKGVNGRDLNHLLDERGVHLRNVSHLSLSNFEVLQKTTPNPRKVGVPKQDLPMLGARDLVGSSSSIDIGGVQNDNADDDSSRGPCIEMDIEPANLLILTERCPNVRTLRLCKEQDASVSTDAECANEFLSRVLKPLKKVNHIDLSHWNHVEDLRGILPSALNLTSLILFDVPDLYYAIDTIAQLGQLRTLDLSQSSRDSGTYPKPVTSLHKLVTSLPFLTNLDISFTNLASKPSPDDRPFKGKGLIASDIFGLRYLRRKLNYLGIFNCENASKCGQIPSDIVCGDGDEDQIILALKIYKDRNRILQSVLNESYQLYRFVNDLKRHTEALHLVLRAMKTHLSDSTLQIAGSASLFYIIRQVEMNRQTKMDVISALLSGMEEHIEEQVMVRNCCLSLCQFEIPQDILFDYNHVARLLVQVLEKHHGDQLTQRIVVFLLNSMACHVDGDQKVEVGFIGAIETILAQIRRKLAAAICDEVMEVGWSFLWNITDETPSNCERFLSNSGLELFHQCYSQFPNETELVRNMMGLIGNIAEVTHLRRQLMKDAYIQIFCNLLNVLVDGIEISYNSAGVLSHMVADGEELWNENVAIKREEVMDKIRAAIKTWDLRARRFINYRSFKPILKLLDNFDASASQMWAVWALANLTITDANKYCPYVCEEGGLVLLEQLERDPRTSEEVLDLTKNVLGNVSKWRATLSALQENQSDQAGTSGECTEPMDTSS</sequence>
<dbReference type="EMBL" id="JAUCMV010000002">
    <property type="protein sequence ID" value="KAK0421409.1"/>
    <property type="molecule type" value="Genomic_DNA"/>
</dbReference>
<evidence type="ECO:0000256" key="1">
    <source>
        <dbReference type="ARBA" id="ARBA00022786"/>
    </source>
</evidence>
<feature type="region of interest" description="Disordered" evidence="2">
    <location>
        <begin position="43"/>
        <end position="81"/>
    </location>
</feature>
<gene>
    <name evidence="5" type="ORF">QR680_015222</name>
</gene>
<reference evidence="5" key="1">
    <citation type="submission" date="2023-06" db="EMBL/GenBank/DDBJ databases">
        <title>Genomic analysis of the entomopathogenic nematode Steinernema hermaphroditum.</title>
        <authorList>
            <person name="Schwarz E.M."/>
            <person name="Heppert J.K."/>
            <person name="Baniya A."/>
            <person name="Schwartz H.T."/>
            <person name="Tan C.-H."/>
            <person name="Antoshechkin I."/>
            <person name="Sternberg P.W."/>
            <person name="Goodrich-Blair H."/>
            <person name="Dillman A.R."/>
        </authorList>
    </citation>
    <scope>NUCLEOTIDE SEQUENCE</scope>
    <source>
        <strain evidence="5">PS9179</strain>
        <tissue evidence="5">Whole animal</tissue>
    </source>
</reference>
<dbReference type="Pfam" id="PF25013">
    <property type="entry name" value="LRR_Zer-1"/>
    <property type="match status" value="1"/>
</dbReference>
<dbReference type="Proteomes" id="UP001175271">
    <property type="component" value="Unassembled WGS sequence"/>
</dbReference>
<dbReference type="InterPro" id="IPR056845">
    <property type="entry name" value="LRR_Zer-1"/>
</dbReference>
<evidence type="ECO:0000313" key="5">
    <source>
        <dbReference type="EMBL" id="KAK0421409.1"/>
    </source>
</evidence>
<dbReference type="InterPro" id="IPR055142">
    <property type="entry name" value="ZER1-like_C"/>
</dbReference>
<dbReference type="SUPFAM" id="SSF48371">
    <property type="entry name" value="ARM repeat"/>
    <property type="match status" value="1"/>
</dbReference>
<evidence type="ECO:0008006" key="7">
    <source>
        <dbReference type="Google" id="ProtNLM"/>
    </source>
</evidence>
<dbReference type="PANTHER" id="PTHR12904:SF23">
    <property type="entry name" value="PROTEIN ZER-1 HOMOLOG"/>
    <property type="match status" value="1"/>
</dbReference>
<evidence type="ECO:0000259" key="4">
    <source>
        <dbReference type="Pfam" id="PF25013"/>
    </source>
</evidence>
<dbReference type="PANTHER" id="PTHR12904">
    <property type="match status" value="1"/>
</dbReference>
<keyword evidence="1" id="KW-0833">Ubl conjugation pathway</keyword>
<feature type="region of interest" description="Disordered" evidence="2">
    <location>
        <begin position="863"/>
        <end position="884"/>
    </location>
</feature>
<dbReference type="InterPro" id="IPR011989">
    <property type="entry name" value="ARM-like"/>
</dbReference>
<evidence type="ECO:0000313" key="6">
    <source>
        <dbReference type="Proteomes" id="UP001175271"/>
    </source>
</evidence>
<dbReference type="SUPFAM" id="SSF52047">
    <property type="entry name" value="RNI-like"/>
    <property type="match status" value="1"/>
</dbReference>
<dbReference type="Pfam" id="PF22964">
    <property type="entry name" value="ZER1-like_2nd"/>
    <property type="match status" value="1"/>
</dbReference>
<comment type="caution">
    <text evidence="5">The sequence shown here is derived from an EMBL/GenBank/DDBJ whole genome shotgun (WGS) entry which is preliminary data.</text>
</comment>
<dbReference type="AlphaFoldDB" id="A0AA39IDT3"/>
<dbReference type="InterPro" id="IPR051341">
    <property type="entry name" value="Zyg-11_UBL_adapter"/>
</dbReference>
<dbReference type="Gene3D" id="1.25.10.10">
    <property type="entry name" value="Leucine-rich Repeat Variant"/>
    <property type="match status" value="1"/>
</dbReference>
<feature type="domain" description="Zer-1-like leucine-rich repeats region" evidence="4">
    <location>
        <begin position="295"/>
        <end position="432"/>
    </location>
</feature>
<evidence type="ECO:0000256" key="2">
    <source>
        <dbReference type="SAM" id="MobiDB-lite"/>
    </source>
</evidence>
<protein>
    <recommendedName>
        <fullName evidence="7">Armadillo repeat-containing domain-containing protein</fullName>
    </recommendedName>
</protein>
<accession>A0AA39IDT3</accession>
<proteinExistence type="predicted"/>
<dbReference type="Gene3D" id="3.80.10.10">
    <property type="entry name" value="Ribonuclease Inhibitor"/>
    <property type="match status" value="2"/>
</dbReference>
<keyword evidence="6" id="KW-1185">Reference proteome</keyword>
<feature type="compositionally biased region" description="Basic and acidic residues" evidence="2">
    <location>
        <begin position="62"/>
        <end position="81"/>
    </location>
</feature>
<dbReference type="GO" id="GO:0031462">
    <property type="term" value="C:Cul2-RING ubiquitin ligase complex"/>
    <property type="evidence" value="ECO:0007669"/>
    <property type="project" value="TreeGrafter"/>
</dbReference>